<accession>A0A9P6JHS5</accession>
<proteinExistence type="predicted"/>
<sequence length="324" mass="36542">MNCLFNLAKSPTSSPDIPILPIDQPAVVSRLLVDAKSRCADSFRVYLRQALAVFYIQVETQNTTPLQAEMITYPNKFLPFREHTPERLRFKGPEGPYLEDRIRTLSGIFSTVIWRALTANTPSAMREQIFFEDHNAWLNFVSRIPPSVNKSYLIDICARITPMPGKSSEKATDYWASIEELDWEAKIVRKASFMELYCIFHPTKNSGKRPFPFLGSIGAFHLVLDLAYTSIADKPTVQDVAECVTIIGRGAWNTLRVLDGDLESNTAATNQPTNQASLEGLKQAERLVCFSLTAQELEDTSFNLPTLEHLLCKFKGAWSKKMLV</sequence>
<organism evidence="1 2">
    <name type="scientific">Crepidotus variabilis</name>
    <dbReference type="NCBI Taxonomy" id="179855"/>
    <lineage>
        <taxon>Eukaryota</taxon>
        <taxon>Fungi</taxon>
        <taxon>Dikarya</taxon>
        <taxon>Basidiomycota</taxon>
        <taxon>Agaricomycotina</taxon>
        <taxon>Agaricomycetes</taxon>
        <taxon>Agaricomycetidae</taxon>
        <taxon>Agaricales</taxon>
        <taxon>Agaricineae</taxon>
        <taxon>Crepidotaceae</taxon>
        <taxon>Crepidotus</taxon>
    </lineage>
</organism>
<dbReference type="Proteomes" id="UP000807306">
    <property type="component" value="Unassembled WGS sequence"/>
</dbReference>
<name>A0A9P6JHS5_9AGAR</name>
<reference evidence="1" key="1">
    <citation type="submission" date="2020-11" db="EMBL/GenBank/DDBJ databases">
        <authorList>
            <consortium name="DOE Joint Genome Institute"/>
            <person name="Ahrendt S."/>
            <person name="Riley R."/>
            <person name="Andreopoulos W."/>
            <person name="Labutti K."/>
            <person name="Pangilinan J."/>
            <person name="Ruiz-Duenas F.J."/>
            <person name="Barrasa J.M."/>
            <person name="Sanchez-Garcia M."/>
            <person name="Camarero S."/>
            <person name="Miyauchi S."/>
            <person name="Serrano A."/>
            <person name="Linde D."/>
            <person name="Babiker R."/>
            <person name="Drula E."/>
            <person name="Ayuso-Fernandez I."/>
            <person name="Pacheco R."/>
            <person name="Padilla G."/>
            <person name="Ferreira P."/>
            <person name="Barriuso J."/>
            <person name="Kellner H."/>
            <person name="Castanera R."/>
            <person name="Alfaro M."/>
            <person name="Ramirez L."/>
            <person name="Pisabarro A.G."/>
            <person name="Kuo A."/>
            <person name="Tritt A."/>
            <person name="Lipzen A."/>
            <person name="He G."/>
            <person name="Yan M."/>
            <person name="Ng V."/>
            <person name="Cullen D."/>
            <person name="Martin F."/>
            <person name="Rosso M.-N."/>
            <person name="Henrissat B."/>
            <person name="Hibbett D."/>
            <person name="Martinez A.T."/>
            <person name="Grigoriev I.V."/>
        </authorList>
    </citation>
    <scope>NUCLEOTIDE SEQUENCE</scope>
    <source>
        <strain evidence="1">CBS 506.95</strain>
    </source>
</reference>
<gene>
    <name evidence="1" type="ORF">CPB83DRAFT_900567</name>
</gene>
<evidence type="ECO:0000313" key="1">
    <source>
        <dbReference type="EMBL" id="KAF9521568.1"/>
    </source>
</evidence>
<dbReference type="EMBL" id="MU158024">
    <property type="protein sequence ID" value="KAF9521568.1"/>
    <property type="molecule type" value="Genomic_DNA"/>
</dbReference>
<comment type="caution">
    <text evidence="1">The sequence shown here is derived from an EMBL/GenBank/DDBJ whole genome shotgun (WGS) entry which is preliminary data.</text>
</comment>
<keyword evidence="2" id="KW-1185">Reference proteome</keyword>
<evidence type="ECO:0000313" key="2">
    <source>
        <dbReference type="Proteomes" id="UP000807306"/>
    </source>
</evidence>
<dbReference type="AlphaFoldDB" id="A0A9P6JHS5"/>
<dbReference type="OrthoDB" id="2934473at2759"/>
<protein>
    <submittedName>
        <fullName evidence="1">Uncharacterized protein</fullName>
    </submittedName>
</protein>